<dbReference type="InterPro" id="IPR054723">
    <property type="entry name" value="Ams1-like_N"/>
</dbReference>
<keyword evidence="3" id="KW-0378">Hydrolase</keyword>
<dbReference type="FunFam" id="3.20.110.10:FF:000002">
    <property type="entry name" value="alpha-mannosidase 2C1 isoform X1"/>
    <property type="match status" value="1"/>
</dbReference>
<dbReference type="GO" id="GO:0004559">
    <property type="term" value="F:alpha-mannosidase activity"/>
    <property type="evidence" value="ECO:0007669"/>
    <property type="project" value="InterPro"/>
</dbReference>
<dbReference type="InterPro" id="IPR011013">
    <property type="entry name" value="Gal_mutarotase_sf_dom"/>
</dbReference>
<gene>
    <name evidence="6" type="ORF">C7380_12810</name>
</gene>
<keyword evidence="4" id="KW-0326">Glycosidase</keyword>
<proteinExistence type="inferred from homology"/>
<dbReference type="InterPro" id="IPR011330">
    <property type="entry name" value="Glyco_hydro/deAcase_b/a-brl"/>
</dbReference>
<dbReference type="InterPro" id="IPR000602">
    <property type="entry name" value="Glyco_hydro_38_N"/>
</dbReference>
<dbReference type="InterPro" id="IPR041147">
    <property type="entry name" value="GH38_C"/>
</dbReference>
<dbReference type="Gene3D" id="3.20.110.10">
    <property type="entry name" value="Glycoside hydrolase 38, N terminal domain"/>
    <property type="match status" value="1"/>
</dbReference>
<dbReference type="Proteomes" id="UP000245921">
    <property type="component" value="Unassembled WGS sequence"/>
</dbReference>
<dbReference type="RefSeq" id="WP_109606500.1">
    <property type="nucleotide sequence ID" value="NZ_QGGI01000028.1"/>
</dbReference>
<keyword evidence="7" id="KW-1185">Reference proteome</keyword>
<dbReference type="SUPFAM" id="SSF88713">
    <property type="entry name" value="Glycoside hydrolase/deacetylase"/>
    <property type="match status" value="1"/>
</dbReference>
<dbReference type="FunFam" id="1.20.1270.50:FF:000004">
    <property type="entry name" value="alpha-mannosidase 2C1 isoform X1"/>
    <property type="match status" value="1"/>
</dbReference>
<dbReference type="SUPFAM" id="SSF74650">
    <property type="entry name" value="Galactose mutarotase-like"/>
    <property type="match status" value="1"/>
</dbReference>
<dbReference type="InterPro" id="IPR015341">
    <property type="entry name" value="Glyco_hydro_38_cen"/>
</dbReference>
<dbReference type="PANTHER" id="PTHR46017:SF1">
    <property type="entry name" value="ALPHA-MANNOSIDASE 2C1"/>
    <property type="match status" value="1"/>
</dbReference>
<dbReference type="Pfam" id="PF17677">
    <property type="entry name" value="Glyco_hydro38C2"/>
    <property type="match status" value="1"/>
</dbReference>
<dbReference type="Pfam" id="PF22907">
    <property type="entry name" value="Ams1-like_1st"/>
    <property type="match status" value="1"/>
</dbReference>
<dbReference type="Gene3D" id="2.70.98.30">
    <property type="entry name" value="Golgi alpha-mannosidase II, domain 4"/>
    <property type="match status" value="1"/>
</dbReference>
<dbReference type="InterPro" id="IPR037094">
    <property type="entry name" value="Glyco_hydro_38_cen_sf"/>
</dbReference>
<accession>A0AA45C4Q8</accession>
<keyword evidence="2" id="KW-0479">Metal-binding</keyword>
<evidence type="ECO:0000256" key="2">
    <source>
        <dbReference type="ARBA" id="ARBA00022723"/>
    </source>
</evidence>
<dbReference type="FunFam" id="2.70.98.30:FF:000010">
    <property type="entry name" value="Cytosolic alpha-mannosidase"/>
    <property type="match status" value="1"/>
</dbReference>
<dbReference type="CDD" id="cd10789">
    <property type="entry name" value="GH38N_AMII_ER_cytosolic"/>
    <property type="match status" value="1"/>
</dbReference>
<dbReference type="AlphaFoldDB" id="A0AA45C4Q8"/>
<dbReference type="InterPro" id="IPR011682">
    <property type="entry name" value="Glyco_hydro_38_C"/>
</dbReference>
<organism evidence="6 7">
    <name type="scientific">Oceanotoga teriensis</name>
    <dbReference type="NCBI Taxonomy" id="515440"/>
    <lineage>
        <taxon>Bacteria</taxon>
        <taxon>Thermotogati</taxon>
        <taxon>Thermotogota</taxon>
        <taxon>Thermotogae</taxon>
        <taxon>Petrotogales</taxon>
        <taxon>Petrotogaceae</taxon>
        <taxon>Oceanotoga</taxon>
    </lineage>
</organism>
<dbReference type="GO" id="GO:0046872">
    <property type="term" value="F:metal ion binding"/>
    <property type="evidence" value="ECO:0007669"/>
    <property type="project" value="UniProtKB-KW"/>
</dbReference>
<feature type="domain" description="Glycoside hydrolase family 38 central" evidence="5">
    <location>
        <begin position="512"/>
        <end position="590"/>
    </location>
</feature>
<protein>
    <submittedName>
        <fullName evidence="6">Alpha-mannosidase</fullName>
    </submittedName>
</protein>
<dbReference type="Pfam" id="PF09261">
    <property type="entry name" value="Alpha-mann_mid"/>
    <property type="match status" value="1"/>
</dbReference>
<dbReference type="EMBL" id="QGGI01000028">
    <property type="protein sequence ID" value="PWJ86896.1"/>
    <property type="molecule type" value="Genomic_DNA"/>
</dbReference>
<comment type="similarity">
    <text evidence="1">Belongs to the glycosyl hydrolase 38 family.</text>
</comment>
<name>A0AA45C4Q8_9BACT</name>
<dbReference type="Pfam" id="PF07748">
    <property type="entry name" value="Glyco_hydro_38C"/>
    <property type="match status" value="1"/>
</dbReference>
<sequence length="1039" mass="122414">MYFTVEKNRKYIEEIKKNIYQEQIDINEMYFINTGIKGMNLQEAKAKNWEIFKIGNRWGDKDEIYWFSKEITIPENWNKENIALYFNLGKGDLGGLSGTESLIYINEKPVQGLDINHSEVFIHPEWIKNRKIKIHIKAFSGLNNKLNLFSEAKLVKINKETEDLFYRASTVLETIYELEENSYDRNNLINFLDDSLKIIDFRKTGTEKFYNSIKQANEKLMNYLKNYKSNGNNRPKVIAIGHSHIDVAWLWRLKHTREKSSRTFSTVNHLMSQYDEYQFVQSQPQLYDYIKEDYPEIYENIKNRIKENKWEVTGGMWVEADCNVPSGESLVRQFLFGQRFMQKEFGISSNLLWLPDVFGYSWALPQIIKKSGLNYFMTTKISWNQYNRPTYDTFKWRGIDGTEVLTHFITTPDENGAHYYTYNGKMTPKSVKGLWDNYNQKDINDELLLAYGWGDGGGGPTKEMIETGKKINEIPSIPDVEFGKAEPYFERLEKNVQNKYKLPIIDGELYFEFHRGTYTSQSKTKKNNRKSEVLFHDTEIFNTITNKKLNEEYPHENINENWKILLRNQFHDILPGSSIKEVYQDSEAEFEVLFQNTNKILDQALLKIADNTKNKNSKIVIFNSLSWERDGQIIIPFDKEFENKILVDDENEEIFFKKVENKIIINAKNIPALGYKTYTLKEGTSKKPKNTLTINEKTIENKYYKIQLNETGQIISLYDKHAKREVLPQGTKANVLQTFEDRPMMFDAWDIDIYYREKPYEVNDLQKMEIVENGPDRIVIKLIYKVLNSKIEQNMIVYSDKRRIDFETNVDWNEHQVLLKALFPVDVRSTKATYEIQFGNVERNTHWNTSWDYAKFETVAHKWVDLSERNYGLSLLNDCKYGHDIKDNNMRITLLKSAINPDPDADIGQHSFTYSILPHEGDWFKANTTKEAYELNYPLMAVKSKKYGDLENSYSLIKINENSTILDTIKKAEDDDAIIIRLYEYANSNDDVEIIIKESIKKVEECNLMEETINKIENEKNKFRFSIKPYEIKTFKIYL</sequence>
<evidence type="ECO:0000256" key="4">
    <source>
        <dbReference type="ARBA" id="ARBA00023295"/>
    </source>
</evidence>
<dbReference type="GO" id="GO:0030246">
    <property type="term" value="F:carbohydrate binding"/>
    <property type="evidence" value="ECO:0007669"/>
    <property type="project" value="InterPro"/>
</dbReference>
<evidence type="ECO:0000256" key="3">
    <source>
        <dbReference type="ARBA" id="ARBA00022801"/>
    </source>
</evidence>
<dbReference type="SUPFAM" id="SSF88688">
    <property type="entry name" value="Families 57/38 glycoside transferase middle domain"/>
    <property type="match status" value="1"/>
</dbReference>
<dbReference type="InterPro" id="IPR027291">
    <property type="entry name" value="Glyco_hydro_38_N_sf"/>
</dbReference>
<evidence type="ECO:0000313" key="7">
    <source>
        <dbReference type="Proteomes" id="UP000245921"/>
    </source>
</evidence>
<dbReference type="Gene3D" id="1.20.1270.50">
    <property type="entry name" value="Glycoside hydrolase family 38, central domain"/>
    <property type="match status" value="1"/>
</dbReference>
<reference evidence="6 7" key="1">
    <citation type="submission" date="2018-05" db="EMBL/GenBank/DDBJ databases">
        <title>Genomic Encyclopedia of Type Strains, Phase IV (KMG-IV): sequencing the most valuable type-strain genomes for metagenomic binning, comparative biology and taxonomic classification.</title>
        <authorList>
            <person name="Goeker M."/>
        </authorList>
    </citation>
    <scope>NUCLEOTIDE SEQUENCE [LARGE SCALE GENOMIC DNA]</scope>
    <source>
        <strain evidence="6 7">DSM 24906</strain>
    </source>
</reference>
<dbReference type="PANTHER" id="PTHR46017">
    <property type="entry name" value="ALPHA-MANNOSIDASE 2C1"/>
    <property type="match status" value="1"/>
</dbReference>
<dbReference type="InterPro" id="IPR028995">
    <property type="entry name" value="Glyco_hydro_57/38_cen_sf"/>
</dbReference>
<dbReference type="GO" id="GO:0009313">
    <property type="term" value="P:oligosaccharide catabolic process"/>
    <property type="evidence" value="ECO:0007669"/>
    <property type="project" value="TreeGrafter"/>
</dbReference>
<dbReference type="GO" id="GO:0006013">
    <property type="term" value="P:mannose metabolic process"/>
    <property type="evidence" value="ECO:0007669"/>
    <property type="project" value="InterPro"/>
</dbReference>
<comment type="caution">
    <text evidence="6">The sequence shown here is derived from an EMBL/GenBank/DDBJ whole genome shotgun (WGS) entry which is preliminary data.</text>
</comment>
<dbReference type="Gene3D" id="2.60.40.2220">
    <property type="match status" value="1"/>
</dbReference>
<dbReference type="SMART" id="SM00872">
    <property type="entry name" value="Alpha-mann_mid"/>
    <property type="match status" value="1"/>
</dbReference>
<evidence type="ECO:0000256" key="1">
    <source>
        <dbReference type="ARBA" id="ARBA00009792"/>
    </source>
</evidence>
<evidence type="ECO:0000313" key="6">
    <source>
        <dbReference type="EMBL" id="PWJ86896.1"/>
    </source>
</evidence>
<dbReference type="Pfam" id="PF01074">
    <property type="entry name" value="Glyco_hydro_38N"/>
    <property type="match status" value="1"/>
</dbReference>
<evidence type="ECO:0000259" key="5">
    <source>
        <dbReference type="SMART" id="SM00872"/>
    </source>
</evidence>